<evidence type="ECO:0000259" key="6">
    <source>
        <dbReference type="PROSITE" id="PS50850"/>
    </source>
</evidence>
<dbReference type="PANTHER" id="PTHR23502:SF173">
    <property type="entry name" value="MFS-MULTIDRUG-RESISTANCE TRANSPORTER-RELATED"/>
    <property type="match status" value="1"/>
</dbReference>
<dbReference type="PANTHER" id="PTHR23502">
    <property type="entry name" value="MAJOR FACILITATOR SUPERFAMILY"/>
    <property type="match status" value="1"/>
</dbReference>
<sequence>MVTFADGDSENPVNWKRSYRWFLSVLAGLFILNSTFASSAPSGITSDLMDEFTISQEVTTLVISVFVGGYVIGPLLWGPLSEEYGRRPVFIFTFLVYGAFQVGMALAPNTASLIVFRFLGGLFAAGPLTNSGAIIADMWPTEERGNPMSFFVCAPFAGPALGPVVSGFISVSPASWRWLFWTLTMFAGVCLAIVILLVPETYKPIILVRKARRIREETGDERYHAPMEITKKTAAEQLEIVLGRPYKMLTQEPMLITCTIYMSFVYGCLYLLFESYPIVFGKLHGFRAQGVGLAFLPILVGAVLASLVYVVFFDPMYQKAVVKHAPHVVPAEERLTMSLYTSFLFSLSLFLFGATSFPHVSFWAPLMFGGLFGFSVMGLYLSFFTYIIDTYVSVAASALAANTVCRAVFGAAFPLFARQMYERLNPRWASVLIGFIALIMVPIPFVFVKYGASLRRKSSFAPFHDNPDPDADKEATEPETV</sequence>
<feature type="transmembrane region" description="Helical" evidence="5">
    <location>
        <begin position="360"/>
        <end position="384"/>
    </location>
</feature>
<dbReference type="GO" id="GO:0022857">
    <property type="term" value="F:transmembrane transporter activity"/>
    <property type="evidence" value="ECO:0007669"/>
    <property type="project" value="InterPro"/>
</dbReference>
<evidence type="ECO:0000256" key="3">
    <source>
        <dbReference type="ARBA" id="ARBA00022989"/>
    </source>
</evidence>
<evidence type="ECO:0000313" key="7">
    <source>
        <dbReference type="EMBL" id="KIY62541.1"/>
    </source>
</evidence>
<proteinExistence type="predicted"/>
<dbReference type="InterPro" id="IPR036259">
    <property type="entry name" value="MFS_trans_sf"/>
</dbReference>
<accession>A0A0D7AZ33</accession>
<keyword evidence="4 5" id="KW-0472">Membrane</keyword>
<dbReference type="GO" id="GO:0005886">
    <property type="term" value="C:plasma membrane"/>
    <property type="evidence" value="ECO:0007669"/>
    <property type="project" value="TreeGrafter"/>
</dbReference>
<feature type="transmembrane region" description="Helical" evidence="5">
    <location>
        <begin position="391"/>
        <end position="416"/>
    </location>
</feature>
<keyword evidence="2 5" id="KW-0812">Transmembrane</keyword>
<dbReference type="OrthoDB" id="9986881at2759"/>
<protein>
    <submittedName>
        <fullName evidence="7">MFS general substrate transporter</fullName>
    </submittedName>
</protein>
<dbReference type="EMBL" id="KN880773">
    <property type="protein sequence ID" value="KIY62541.1"/>
    <property type="molecule type" value="Genomic_DNA"/>
</dbReference>
<feature type="transmembrane region" description="Helical" evidence="5">
    <location>
        <begin position="178"/>
        <end position="199"/>
    </location>
</feature>
<dbReference type="InterPro" id="IPR020846">
    <property type="entry name" value="MFS_dom"/>
</dbReference>
<feature type="transmembrane region" description="Helical" evidence="5">
    <location>
        <begin position="334"/>
        <end position="354"/>
    </location>
</feature>
<dbReference type="FunFam" id="1.20.1250.20:FF:000011">
    <property type="entry name" value="MFS multidrug transporter, putative"/>
    <property type="match status" value="1"/>
</dbReference>
<feature type="transmembrane region" description="Helical" evidence="5">
    <location>
        <begin position="89"/>
        <end position="108"/>
    </location>
</feature>
<feature type="domain" description="Major facilitator superfamily (MFS) profile" evidence="6">
    <location>
        <begin position="21"/>
        <end position="452"/>
    </location>
</feature>
<feature type="transmembrane region" description="Helical" evidence="5">
    <location>
        <begin position="21"/>
        <end position="38"/>
    </location>
</feature>
<evidence type="ECO:0000256" key="5">
    <source>
        <dbReference type="SAM" id="Phobius"/>
    </source>
</evidence>
<dbReference type="Gene3D" id="1.20.1250.20">
    <property type="entry name" value="MFS general substrate transporter like domains"/>
    <property type="match status" value="1"/>
</dbReference>
<reference evidence="7 8" key="1">
    <citation type="journal article" date="2015" name="Fungal Genet. Biol.">
        <title>Evolution of novel wood decay mechanisms in Agaricales revealed by the genome sequences of Fistulina hepatica and Cylindrobasidium torrendii.</title>
        <authorList>
            <person name="Floudas D."/>
            <person name="Held B.W."/>
            <person name="Riley R."/>
            <person name="Nagy L.G."/>
            <person name="Koehler G."/>
            <person name="Ransdell A.S."/>
            <person name="Younus H."/>
            <person name="Chow J."/>
            <person name="Chiniquy J."/>
            <person name="Lipzen A."/>
            <person name="Tritt A."/>
            <person name="Sun H."/>
            <person name="Haridas S."/>
            <person name="LaButti K."/>
            <person name="Ohm R.A."/>
            <person name="Kues U."/>
            <person name="Blanchette R.A."/>
            <person name="Grigoriev I.V."/>
            <person name="Minto R.E."/>
            <person name="Hibbett D.S."/>
        </authorList>
    </citation>
    <scope>NUCLEOTIDE SEQUENCE [LARGE SCALE GENOMIC DNA]</scope>
    <source>
        <strain evidence="7 8">FP15055 ss-10</strain>
    </source>
</reference>
<dbReference type="Proteomes" id="UP000054007">
    <property type="component" value="Unassembled WGS sequence"/>
</dbReference>
<dbReference type="AlphaFoldDB" id="A0A0D7AZ33"/>
<dbReference type="Pfam" id="PF07690">
    <property type="entry name" value="MFS_1"/>
    <property type="match status" value="1"/>
</dbReference>
<feature type="transmembrane region" description="Helical" evidence="5">
    <location>
        <begin position="254"/>
        <end position="273"/>
    </location>
</feature>
<feature type="transmembrane region" description="Helical" evidence="5">
    <location>
        <begin position="428"/>
        <end position="448"/>
    </location>
</feature>
<comment type="subcellular location">
    <subcellularLocation>
        <location evidence="1">Membrane</location>
        <topology evidence="1">Multi-pass membrane protein</topology>
    </subcellularLocation>
</comment>
<keyword evidence="3 5" id="KW-1133">Transmembrane helix</keyword>
<evidence type="ECO:0000256" key="4">
    <source>
        <dbReference type="ARBA" id="ARBA00023136"/>
    </source>
</evidence>
<organism evidence="7 8">
    <name type="scientific">Cylindrobasidium torrendii FP15055 ss-10</name>
    <dbReference type="NCBI Taxonomy" id="1314674"/>
    <lineage>
        <taxon>Eukaryota</taxon>
        <taxon>Fungi</taxon>
        <taxon>Dikarya</taxon>
        <taxon>Basidiomycota</taxon>
        <taxon>Agaricomycotina</taxon>
        <taxon>Agaricomycetes</taxon>
        <taxon>Agaricomycetidae</taxon>
        <taxon>Agaricales</taxon>
        <taxon>Marasmiineae</taxon>
        <taxon>Physalacriaceae</taxon>
        <taxon>Cylindrobasidium</taxon>
    </lineage>
</organism>
<evidence type="ECO:0000256" key="2">
    <source>
        <dbReference type="ARBA" id="ARBA00022692"/>
    </source>
</evidence>
<dbReference type="STRING" id="1314674.A0A0D7AZ33"/>
<evidence type="ECO:0000313" key="8">
    <source>
        <dbReference type="Proteomes" id="UP000054007"/>
    </source>
</evidence>
<dbReference type="SUPFAM" id="SSF103473">
    <property type="entry name" value="MFS general substrate transporter"/>
    <property type="match status" value="1"/>
</dbReference>
<name>A0A0D7AZ33_9AGAR</name>
<feature type="transmembrane region" description="Helical" evidence="5">
    <location>
        <begin position="58"/>
        <end position="77"/>
    </location>
</feature>
<feature type="transmembrane region" description="Helical" evidence="5">
    <location>
        <begin position="148"/>
        <end position="172"/>
    </location>
</feature>
<keyword evidence="8" id="KW-1185">Reference proteome</keyword>
<feature type="transmembrane region" description="Helical" evidence="5">
    <location>
        <begin position="114"/>
        <end position="136"/>
    </location>
</feature>
<gene>
    <name evidence="7" type="ORF">CYLTODRAFT_383463</name>
</gene>
<dbReference type="InterPro" id="IPR011701">
    <property type="entry name" value="MFS"/>
</dbReference>
<dbReference type="PROSITE" id="PS50850">
    <property type="entry name" value="MFS"/>
    <property type="match status" value="1"/>
</dbReference>
<evidence type="ECO:0000256" key="1">
    <source>
        <dbReference type="ARBA" id="ARBA00004141"/>
    </source>
</evidence>
<dbReference type="CDD" id="cd17323">
    <property type="entry name" value="MFS_Tpo1_MDR_like"/>
    <property type="match status" value="1"/>
</dbReference>
<feature type="transmembrane region" description="Helical" evidence="5">
    <location>
        <begin position="293"/>
        <end position="313"/>
    </location>
</feature>